<name>A0A9D1SV65_9FIRM</name>
<dbReference type="PROSITE" id="PS50234">
    <property type="entry name" value="VWFA"/>
    <property type="match status" value="1"/>
</dbReference>
<feature type="signal peptide" evidence="3">
    <location>
        <begin position="1"/>
        <end position="26"/>
    </location>
</feature>
<keyword evidence="2" id="KW-1133">Transmembrane helix</keyword>
<evidence type="ECO:0000256" key="2">
    <source>
        <dbReference type="SAM" id="Phobius"/>
    </source>
</evidence>
<evidence type="ECO:0000256" key="3">
    <source>
        <dbReference type="SAM" id="SignalP"/>
    </source>
</evidence>
<reference evidence="5" key="2">
    <citation type="journal article" date="2021" name="PeerJ">
        <title>Extensive microbial diversity within the chicken gut microbiome revealed by metagenomics and culture.</title>
        <authorList>
            <person name="Gilroy R."/>
            <person name="Ravi A."/>
            <person name="Getino M."/>
            <person name="Pursley I."/>
            <person name="Horton D.L."/>
            <person name="Alikhan N.F."/>
            <person name="Baker D."/>
            <person name="Gharbi K."/>
            <person name="Hall N."/>
            <person name="Watson M."/>
            <person name="Adriaenssens E.M."/>
            <person name="Foster-Nyarko E."/>
            <person name="Jarju S."/>
            <person name="Secka A."/>
            <person name="Antonio M."/>
            <person name="Oren A."/>
            <person name="Chaudhuri R.R."/>
            <person name="La Ragione R."/>
            <person name="Hildebrand F."/>
            <person name="Pallen M.J."/>
        </authorList>
    </citation>
    <scope>NUCLEOTIDE SEQUENCE</scope>
    <source>
        <strain evidence="5">ChiSjej4B22-8349</strain>
    </source>
</reference>
<dbReference type="AlphaFoldDB" id="A0A9D1SV65"/>
<comment type="caution">
    <text evidence="5">The sequence shown here is derived from an EMBL/GenBank/DDBJ whole genome shotgun (WGS) entry which is preliminary data.</text>
</comment>
<keyword evidence="2" id="KW-0812">Transmembrane</keyword>
<feature type="chain" id="PRO_5038876823" evidence="3">
    <location>
        <begin position="27"/>
        <end position="553"/>
    </location>
</feature>
<dbReference type="EMBL" id="DVOB01000160">
    <property type="protein sequence ID" value="HIU96535.1"/>
    <property type="molecule type" value="Genomic_DNA"/>
</dbReference>
<dbReference type="Pfam" id="PF00092">
    <property type="entry name" value="VWA"/>
    <property type="match status" value="1"/>
</dbReference>
<dbReference type="SUPFAM" id="SSF53300">
    <property type="entry name" value="vWA-like"/>
    <property type="match status" value="1"/>
</dbReference>
<feature type="domain" description="VWFA" evidence="4">
    <location>
        <begin position="67"/>
        <end position="172"/>
    </location>
</feature>
<evidence type="ECO:0000259" key="4">
    <source>
        <dbReference type="PROSITE" id="PS50234"/>
    </source>
</evidence>
<gene>
    <name evidence="5" type="ORF">IAD25_07520</name>
</gene>
<dbReference type="Gene3D" id="3.40.50.410">
    <property type="entry name" value="von Willebrand factor, type A domain"/>
    <property type="match status" value="1"/>
</dbReference>
<evidence type="ECO:0000256" key="1">
    <source>
        <dbReference type="SAM" id="MobiDB-lite"/>
    </source>
</evidence>
<protein>
    <submittedName>
        <fullName evidence="5">VWA domain-containing protein</fullName>
    </submittedName>
</protein>
<dbReference type="Proteomes" id="UP000824130">
    <property type="component" value="Unassembled WGS sequence"/>
</dbReference>
<evidence type="ECO:0000313" key="5">
    <source>
        <dbReference type="EMBL" id="HIU96535.1"/>
    </source>
</evidence>
<feature type="region of interest" description="Disordered" evidence="1">
    <location>
        <begin position="491"/>
        <end position="518"/>
    </location>
</feature>
<organism evidence="5 6">
    <name type="scientific">Candidatus Allocopromorpha excrementipullorum</name>
    <dbReference type="NCBI Taxonomy" id="2840743"/>
    <lineage>
        <taxon>Bacteria</taxon>
        <taxon>Bacillati</taxon>
        <taxon>Bacillota</taxon>
        <taxon>Clostridia</taxon>
        <taxon>Eubacteriales</taxon>
        <taxon>Eubacteriaceae</taxon>
        <taxon>Eubacteriaceae incertae sedis</taxon>
        <taxon>Candidatus Allocopromorpha</taxon>
    </lineage>
</organism>
<sequence length="553" mass="59254">MKLRKILTLALSAVMATGLLTSVSFGQTGTGQQWDVSKSKTATQLDKDFISDVTLSLPAAEEQLVSDVVLVLDKSTSAALEEQALAMLRELKGQVEETNAKVKVGVVIFNKEAHVTDFKDLATEYDTIEAAVKQDISSGTNTHAGLLAGKEMLDNDTDVDDSRKYLIFVSDGITYMYDSEPTATAWSFMADAVNDWAGPDNWASKYGSNEAPDNWAAWLEETGAQVEAQGTEYEYPYDDYEELKAAGSLNATPVDSSADYANSVDKALWLTYQTYQQCAESYNCYAMTAGSSSGEQYLWGPSFMEYLSGGEDVSFDSIKNDIYYLLDAGSKVIDEMGYGTDNAGNSYDFDFVDETPVLTVGGIQIEGVESTAADGATSSYIFGDKGDGEPRFMLDYYRDGYTEETGGETYGECFVLTVNEPVSQFSPVQLTYSVKLMDPSTEPGTYGQYDADGSEGLSGLYTNNQAVLLPVATGGAVGEAELFPMPTVSYTVEKTGGTQPGDTGDADTDADNGSKGSGTKTGDDFNMLAFVGAALAAAAAAGATVLIRRRKTD</sequence>
<keyword evidence="3" id="KW-0732">Signal</keyword>
<reference evidence="5" key="1">
    <citation type="submission" date="2020-10" db="EMBL/GenBank/DDBJ databases">
        <authorList>
            <person name="Gilroy R."/>
        </authorList>
    </citation>
    <scope>NUCLEOTIDE SEQUENCE</scope>
    <source>
        <strain evidence="5">ChiSjej4B22-8349</strain>
    </source>
</reference>
<evidence type="ECO:0000313" key="6">
    <source>
        <dbReference type="Proteomes" id="UP000824130"/>
    </source>
</evidence>
<keyword evidence="2" id="KW-0472">Membrane</keyword>
<proteinExistence type="predicted"/>
<dbReference type="CDD" id="cd00198">
    <property type="entry name" value="vWFA"/>
    <property type="match status" value="1"/>
</dbReference>
<dbReference type="InterPro" id="IPR002035">
    <property type="entry name" value="VWF_A"/>
</dbReference>
<accession>A0A9D1SV65</accession>
<dbReference type="InterPro" id="IPR036465">
    <property type="entry name" value="vWFA_dom_sf"/>
</dbReference>
<feature type="transmembrane region" description="Helical" evidence="2">
    <location>
        <begin position="527"/>
        <end position="547"/>
    </location>
</feature>